<keyword evidence="2" id="KW-1185">Reference proteome</keyword>
<protein>
    <submittedName>
        <fullName evidence="1">Uncharacterized protein</fullName>
    </submittedName>
</protein>
<evidence type="ECO:0000313" key="1">
    <source>
        <dbReference type="EMBL" id="TWI86642.1"/>
    </source>
</evidence>
<evidence type="ECO:0000313" key="2">
    <source>
        <dbReference type="Proteomes" id="UP000316778"/>
    </source>
</evidence>
<gene>
    <name evidence="1" type="ORF">LX66_3904</name>
</gene>
<accession>A0A562SZF9</accession>
<dbReference type="EMBL" id="VLLG01000004">
    <property type="protein sequence ID" value="TWI86642.1"/>
    <property type="molecule type" value="Genomic_DNA"/>
</dbReference>
<comment type="caution">
    <text evidence="1">The sequence shown here is derived from an EMBL/GenBank/DDBJ whole genome shotgun (WGS) entry which is preliminary data.</text>
</comment>
<reference evidence="1 2" key="1">
    <citation type="journal article" date="2013" name="Stand. Genomic Sci.">
        <title>Genomic Encyclopedia of Type Strains, Phase I: The one thousand microbial genomes (KMG-I) project.</title>
        <authorList>
            <person name="Kyrpides N.C."/>
            <person name="Woyke T."/>
            <person name="Eisen J.A."/>
            <person name="Garrity G."/>
            <person name="Lilburn T.G."/>
            <person name="Beck B.J."/>
            <person name="Whitman W.B."/>
            <person name="Hugenholtz P."/>
            <person name="Klenk H.P."/>
        </authorList>
    </citation>
    <scope>NUCLEOTIDE SEQUENCE [LARGE SCALE GENOMIC DNA]</scope>
    <source>
        <strain evidence="1 2">DSM 13484</strain>
    </source>
</reference>
<dbReference type="Proteomes" id="UP000316778">
    <property type="component" value="Unassembled WGS sequence"/>
</dbReference>
<sequence>MKTDNISPEVQAKESFFKFSDDVNPPIKSFALEIERQSKRRNFLDYFIRFNGQPLWDKGIVQQYSGGIYGVNSSDIG</sequence>
<name>A0A562SZF9_CHIJA</name>
<organism evidence="1 2">
    <name type="scientific">Chitinophaga japonensis</name>
    <name type="common">Flexibacter japonensis</name>
    <dbReference type="NCBI Taxonomy" id="104662"/>
    <lineage>
        <taxon>Bacteria</taxon>
        <taxon>Pseudomonadati</taxon>
        <taxon>Bacteroidota</taxon>
        <taxon>Chitinophagia</taxon>
        <taxon>Chitinophagales</taxon>
        <taxon>Chitinophagaceae</taxon>
        <taxon>Chitinophaga</taxon>
    </lineage>
</organism>
<proteinExistence type="predicted"/>
<dbReference type="AlphaFoldDB" id="A0A562SZF9"/>